<dbReference type="PATRIC" id="fig|218284.4.peg.1461"/>
<dbReference type="Proteomes" id="UP000050398">
    <property type="component" value="Unassembled WGS sequence"/>
</dbReference>
<accession>A0A0P6VUT9</accession>
<proteinExistence type="predicted"/>
<organism evidence="1 2">
    <name type="scientific">Rossellomorea vietnamensis</name>
    <dbReference type="NCBI Taxonomy" id="218284"/>
    <lineage>
        <taxon>Bacteria</taxon>
        <taxon>Bacillati</taxon>
        <taxon>Bacillota</taxon>
        <taxon>Bacilli</taxon>
        <taxon>Bacillales</taxon>
        <taxon>Bacillaceae</taxon>
        <taxon>Rossellomorea</taxon>
    </lineage>
</organism>
<gene>
    <name evidence="1" type="ORF">AM506_16305</name>
</gene>
<sequence length="102" mass="12175">MTRREIVMLEHCFKEVPRLFRDSTTYRRSISTRQLITPEARGRFSCFFFYELEAGEPSLCFYVLISLLTVPMQYRFLIALKAEEEKNRLNIFLGQFLCFDSV</sequence>
<evidence type="ECO:0000313" key="2">
    <source>
        <dbReference type="Proteomes" id="UP000050398"/>
    </source>
</evidence>
<dbReference type="AlphaFoldDB" id="A0A0P6VUT9"/>
<name>A0A0P6VUT9_9BACI</name>
<dbReference type="RefSeq" id="WP_060673544.1">
    <property type="nucleotide sequence ID" value="NZ_LIXZ01000015.1"/>
</dbReference>
<evidence type="ECO:0000313" key="1">
    <source>
        <dbReference type="EMBL" id="KPL58422.1"/>
    </source>
</evidence>
<protein>
    <submittedName>
        <fullName evidence="1">Uncharacterized protein</fullName>
    </submittedName>
</protein>
<reference evidence="1 2" key="1">
    <citation type="submission" date="2015-08" db="EMBL/GenBank/DDBJ databases">
        <title>Draft Genome Sequence of Bacillus vietnamensis UCD-SED5.</title>
        <authorList>
            <person name="Lee R.D."/>
            <person name="Jospin G."/>
            <person name="Lang J.M."/>
            <person name="Coil D.A."/>
            <person name="Eisen J.A."/>
        </authorList>
    </citation>
    <scope>NUCLEOTIDE SEQUENCE [LARGE SCALE GENOMIC DNA]</scope>
    <source>
        <strain evidence="1 2">UCD-SED5</strain>
    </source>
</reference>
<comment type="caution">
    <text evidence="1">The sequence shown here is derived from an EMBL/GenBank/DDBJ whole genome shotgun (WGS) entry which is preliminary data.</text>
</comment>
<dbReference type="EMBL" id="LIXZ01000015">
    <property type="protein sequence ID" value="KPL58422.1"/>
    <property type="molecule type" value="Genomic_DNA"/>
</dbReference>